<accession>D3B618</accession>
<sequence>MTILISPKELNFKNKQSNNRLSFTVSNDSCKLIDMILCMDPDINNYIEIPDVRGVYGKKCCSEPHIPLNPQEHRLFYITYTPKKNLENKQLQGSLYLKYKIHGDSNEHVIPISIEGNYIFYYRS</sequence>
<protein>
    <submittedName>
        <fullName evidence="1">Uncharacterized protein</fullName>
    </submittedName>
</protein>
<evidence type="ECO:0000313" key="1">
    <source>
        <dbReference type="EMBL" id="EFA83316.1"/>
    </source>
</evidence>
<gene>
    <name evidence="1" type="ORF">PPL_04106</name>
</gene>
<comment type="caution">
    <text evidence="1">The sequence shown here is derived from an EMBL/GenBank/DDBJ whole genome shotgun (WGS) entry which is preliminary data.</text>
</comment>
<keyword evidence="2" id="KW-1185">Reference proteome</keyword>
<dbReference type="RefSeq" id="XP_020435433.1">
    <property type="nucleotide sequence ID" value="XM_020575019.1"/>
</dbReference>
<name>D3B618_HETP5</name>
<organism evidence="1 2">
    <name type="scientific">Heterostelium pallidum (strain ATCC 26659 / Pp 5 / PN500)</name>
    <name type="common">Cellular slime mold</name>
    <name type="synonym">Polysphondylium pallidum</name>
    <dbReference type="NCBI Taxonomy" id="670386"/>
    <lineage>
        <taxon>Eukaryota</taxon>
        <taxon>Amoebozoa</taxon>
        <taxon>Evosea</taxon>
        <taxon>Eumycetozoa</taxon>
        <taxon>Dictyostelia</taxon>
        <taxon>Acytosteliales</taxon>
        <taxon>Acytosteliaceae</taxon>
        <taxon>Heterostelium</taxon>
    </lineage>
</organism>
<evidence type="ECO:0000313" key="2">
    <source>
        <dbReference type="Proteomes" id="UP000001396"/>
    </source>
</evidence>
<reference evidence="1 2" key="1">
    <citation type="journal article" date="2011" name="Genome Res.">
        <title>Phylogeny-wide analysis of social amoeba genomes highlights ancient origins for complex intercellular communication.</title>
        <authorList>
            <person name="Heidel A.J."/>
            <person name="Lawal H.M."/>
            <person name="Felder M."/>
            <person name="Schilde C."/>
            <person name="Helps N.R."/>
            <person name="Tunggal B."/>
            <person name="Rivero F."/>
            <person name="John U."/>
            <person name="Schleicher M."/>
            <person name="Eichinger L."/>
            <person name="Platzer M."/>
            <person name="Noegel A.A."/>
            <person name="Schaap P."/>
            <person name="Gloeckner G."/>
        </authorList>
    </citation>
    <scope>NUCLEOTIDE SEQUENCE [LARGE SCALE GENOMIC DNA]</scope>
    <source>
        <strain evidence="2">ATCC 26659 / Pp 5 / PN500</strain>
    </source>
</reference>
<proteinExistence type="predicted"/>
<dbReference type="AlphaFoldDB" id="D3B618"/>
<dbReference type="GeneID" id="31359593"/>
<dbReference type="InParanoid" id="D3B618"/>
<dbReference type="Proteomes" id="UP000001396">
    <property type="component" value="Unassembled WGS sequence"/>
</dbReference>
<dbReference type="FunCoup" id="D3B618">
    <property type="interactions" value="169"/>
</dbReference>
<dbReference type="EMBL" id="ADBJ01000017">
    <property type="protein sequence ID" value="EFA83316.1"/>
    <property type="molecule type" value="Genomic_DNA"/>
</dbReference>